<dbReference type="OrthoDB" id="9811293at2"/>
<evidence type="ECO:0000256" key="1">
    <source>
        <dbReference type="SAM" id="Phobius"/>
    </source>
</evidence>
<proteinExistence type="predicted"/>
<feature type="transmembrane region" description="Helical" evidence="1">
    <location>
        <begin position="53"/>
        <end position="71"/>
    </location>
</feature>
<sequence length="246" mass="26160">MKLWPLLGALVLVEIAYPLVHGGTRAALTVATVVAGYLLSVGHAWWSRGPRAAALLVAVTTGGGFVVEAIGRETGYPFGDYDYTGALGPRLLGVPLVIPLAWTWMAWPAWVAAARLTERRWLRVGVAGVGLAAWDLFLDPQMVGEGYWHWDAPGATLPGVPDIPLTNYLGWLLVASVLAAALTFTVTARPVRGDDGVMYALYLWTYASSVLAHAVFLGLPASAAWGALGMGLVAVPLAVTLWRSRS</sequence>
<gene>
    <name evidence="2" type="ORF">Daura_42835</name>
</gene>
<feature type="transmembrane region" description="Helical" evidence="1">
    <location>
        <begin position="121"/>
        <end position="138"/>
    </location>
</feature>
<keyword evidence="3" id="KW-1185">Reference proteome</keyword>
<dbReference type="PANTHER" id="PTHR39419:SF1">
    <property type="entry name" value="SLL0814 PROTEIN"/>
    <property type="match status" value="1"/>
</dbReference>
<dbReference type="PANTHER" id="PTHR39419">
    <property type="entry name" value="SLL0814 PROTEIN"/>
    <property type="match status" value="1"/>
</dbReference>
<feature type="transmembrane region" description="Helical" evidence="1">
    <location>
        <begin position="26"/>
        <end position="46"/>
    </location>
</feature>
<dbReference type="InterPro" id="IPR007354">
    <property type="entry name" value="CruF-like"/>
</dbReference>
<protein>
    <submittedName>
        <fullName evidence="2">Carotenoid biosynthesis protein</fullName>
    </submittedName>
</protein>
<keyword evidence="1" id="KW-0472">Membrane</keyword>
<evidence type="ECO:0000313" key="3">
    <source>
        <dbReference type="Proteomes" id="UP001058003"/>
    </source>
</evidence>
<keyword evidence="1" id="KW-0812">Transmembrane</keyword>
<evidence type="ECO:0000313" key="2">
    <source>
        <dbReference type="EMBL" id="UWZ53236.1"/>
    </source>
</evidence>
<dbReference type="EMBL" id="CP073767">
    <property type="protein sequence ID" value="UWZ53236.1"/>
    <property type="molecule type" value="Genomic_DNA"/>
</dbReference>
<name>A0A9Q9ICH0_9ACTN</name>
<reference evidence="2" key="1">
    <citation type="submission" date="2021-04" db="EMBL/GenBank/DDBJ databases">
        <title>Dactylosporangium aurantiacum NRRL B-8018 full assembly.</title>
        <authorList>
            <person name="Hartkoorn R.C."/>
            <person name="Beaudoing E."/>
            <person name="Hot D."/>
        </authorList>
    </citation>
    <scope>NUCLEOTIDE SEQUENCE</scope>
    <source>
        <strain evidence="2">NRRL B-8018</strain>
    </source>
</reference>
<feature type="transmembrane region" description="Helical" evidence="1">
    <location>
        <begin position="168"/>
        <end position="187"/>
    </location>
</feature>
<dbReference type="Proteomes" id="UP001058003">
    <property type="component" value="Chromosome"/>
</dbReference>
<feature type="transmembrane region" description="Helical" evidence="1">
    <location>
        <begin position="91"/>
        <end position="114"/>
    </location>
</feature>
<keyword evidence="1" id="KW-1133">Transmembrane helix</keyword>
<feature type="transmembrane region" description="Helical" evidence="1">
    <location>
        <begin position="199"/>
        <end position="217"/>
    </location>
</feature>
<accession>A0A9Q9ICH0</accession>
<feature type="transmembrane region" description="Helical" evidence="1">
    <location>
        <begin position="223"/>
        <end position="242"/>
    </location>
</feature>
<dbReference type="KEGG" id="daur:Daura_42835"/>
<dbReference type="AlphaFoldDB" id="A0A9Q9ICH0"/>
<dbReference type="Pfam" id="PF04240">
    <property type="entry name" value="Caroten_synth"/>
    <property type="match status" value="1"/>
</dbReference>
<dbReference type="RefSeq" id="WP_033362563.1">
    <property type="nucleotide sequence ID" value="NZ_CP073767.1"/>
</dbReference>
<organism evidence="2 3">
    <name type="scientific">Dactylosporangium aurantiacum</name>
    <dbReference type="NCBI Taxonomy" id="35754"/>
    <lineage>
        <taxon>Bacteria</taxon>
        <taxon>Bacillati</taxon>
        <taxon>Actinomycetota</taxon>
        <taxon>Actinomycetes</taxon>
        <taxon>Micromonosporales</taxon>
        <taxon>Micromonosporaceae</taxon>
        <taxon>Dactylosporangium</taxon>
    </lineage>
</organism>